<dbReference type="HOGENOM" id="CLU_2262747_0_0_6"/>
<name>A0A068R7Q1_9GAMM</name>
<dbReference type="EMBL" id="FO704551">
    <property type="protein sequence ID" value="CDG22150.1"/>
    <property type="molecule type" value="Genomic_DNA"/>
</dbReference>
<organism evidence="1 2">
    <name type="scientific">Xenorhabdus poinarii G6</name>
    <dbReference type="NCBI Taxonomy" id="1354304"/>
    <lineage>
        <taxon>Bacteria</taxon>
        <taxon>Pseudomonadati</taxon>
        <taxon>Pseudomonadota</taxon>
        <taxon>Gammaproteobacteria</taxon>
        <taxon>Enterobacterales</taxon>
        <taxon>Morganellaceae</taxon>
        <taxon>Xenorhabdus</taxon>
    </lineage>
</organism>
<dbReference type="STRING" id="1354304.XPG1_2498"/>
<evidence type="ECO:0000313" key="1">
    <source>
        <dbReference type="EMBL" id="CDG22150.1"/>
    </source>
</evidence>
<proteinExistence type="predicted"/>
<dbReference type="Proteomes" id="UP000032735">
    <property type="component" value="Chromosome"/>
</dbReference>
<evidence type="ECO:0000313" key="2">
    <source>
        <dbReference type="Proteomes" id="UP000032735"/>
    </source>
</evidence>
<dbReference type="KEGG" id="xpo:XPG1_2498"/>
<gene>
    <name evidence="1" type="ORF">XPG1_2498</name>
</gene>
<keyword evidence="2" id="KW-1185">Reference proteome</keyword>
<sequence length="103" mass="11340">MGLTSGSTGLVLSARYVRPLQPETLPIKQKCTQAFGMQDGLSHGYSLDLTYLVIALKLSQPQITAQIEDGQYIGLTVDSYRYFSGDYRGSYLVSTGFCLFKSL</sequence>
<dbReference type="AlphaFoldDB" id="A0A068R7Q1"/>
<reference evidence="1 2" key="1">
    <citation type="submission" date="2013-07" db="EMBL/GenBank/DDBJ databases">
        <authorList>
            <person name="Genoscope - CEA"/>
        </authorList>
    </citation>
    <scope>NUCLEOTIDE SEQUENCE [LARGE SCALE GENOMIC DNA]</scope>
    <source>
        <strain evidence="1 2">G6</strain>
    </source>
</reference>
<accession>A0A068R7Q1</accession>
<protein>
    <submittedName>
        <fullName evidence="1">Uncharacterized protein</fullName>
    </submittedName>
</protein>